<reference evidence="2" key="1">
    <citation type="submission" date="2020-10" db="EMBL/GenBank/DDBJ databases">
        <authorList>
            <person name="Gilroy R."/>
        </authorList>
    </citation>
    <scope>NUCLEOTIDE SEQUENCE</scope>
    <source>
        <strain evidence="2">ChiSjej4B22-8148</strain>
    </source>
</reference>
<sequence length="378" mass="42581">MRESGKAGSWLRSRIKIFVLAVFVLTAFCSVSFFSEAASLKTKAPELKAKKKETRVVLSWSKNKNLTGYQVFSCNKKGSSRKLLKTTRGSSYTIKNLKRGKTYYYRLRGYKKKGKKTYYTSYGKVVPVKIAKAKTAAKPKSTIKKFLQIAMQPVGSTMYIWGGGWNKADTGAGKEARTIGVSPRWKTFFKKQKKNYDYRKTRYQISNGLDCSGYVGWCVYNAMNTSSGKEGYVMKAEQMAKNFAGRGWGTYVSRNRVKNYKAGDIMSSSCSDCGHVWIVVGECRDGSVVLVHSSPPGVQLAGTPTPSGKKNSQAVKLATRYMKKYYPQWYKKYPNCSKGISYLKHYAQMRWDVSGTSVLTDPDGYRNMTADQILKNLF</sequence>
<dbReference type="Gene3D" id="2.60.40.10">
    <property type="entry name" value="Immunoglobulins"/>
    <property type="match status" value="1"/>
</dbReference>
<dbReference type="PROSITE" id="PS50853">
    <property type="entry name" value="FN3"/>
    <property type="match status" value="1"/>
</dbReference>
<dbReference type="SUPFAM" id="SSF49265">
    <property type="entry name" value="Fibronectin type III"/>
    <property type="match status" value="1"/>
</dbReference>
<dbReference type="EMBL" id="DVGK01000032">
    <property type="protein sequence ID" value="HIR12793.1"/>
    <property type="molecule type" value="Genomic_DNA"/>
</dbReference>
<protein>
    <submittedName>
        <fullName evidence="2">Fibronectin type III domain-containing protein</fullName>
    </submittedName>
</protein>
<gene>
    <name evidence="2" type="ORF">IAB31_02575</name>
</gene>
<name>A0A9D1D9M7_9FIRM</name>
<dbReference type="InterPro" id="IPR036116">
    <property type="entry name" value="FN3_sf"/>
</dbReference>
<dbReference type="Gene3D" id="3.90.1720.10">
    <property type="entry name" value="endopeptidase domain like (from Nostoc punctiforme)"/>
    <property type="match status" value="1"/>
</dbReference>
<feature type="domain" description="Fibronectin type-III" evidence="1">
    <location>
        <begin position="41"/>
        <end position="133"/>
    </location>
</feature>
<dbReference type="CDD" id="cd00063">
    <property type="entry name" value="FN3"/>
    <property type="match status" value="1"/>
</dbReference>
<reference evidence="2" key="2">
    <citation type="journal article" date="2021" name="PeerJ">
        <title>Extensive microbial diversity within the chicken gut microbiome revealed by metagenomics and culture.</title>
        <authorList>
            <person name="Gilroy R."/>
            <person name="Ravi A."/>
            <person name="Getino M."/>
            <person name="Pursley I."/>
            <person name="Horton D.L."/>
            <person name="Alikhan N.F."/>
            <person name="Baker D."/>
            <person name="Gharbi K."/>
            <person name="Hall N."/>
            <person name="Watson M."/>
            <person name="Adriaenssens E.M."/>
            <person name="Foster-Nyarko E."/>
            <person name="Jarju S."/>
            <person name="Secka A."/>
            <person name="Antonio M."/>
            <person name="Oren A."/>
            <person name="Chaudhuri R.R."/>
            <person name="La Ragione R."/>
            <person name="Hildebrand F."/>
            <person name="Pallen M.J."/>
        </authorList>
    </citation>
    <scope>NUCLEOTIDE SEQUENCE</scope>
    <source>
        <strain evidence="2">ChiSjej4B22-8148</strain>
    </source>
</reference>
<proteinExistence type="predicted"/>
<evidence type="ECO:0000259" key="1">
    <source>
        <dbReference type="PROSITE" id="PS50853"/>
    </source>
</evidence>
<comment type="caution">
    <text evidence="2">The sequence shown here is derived from an EMBL/GenBank/DDBJ whole genome shotgun (WGS) entry which is preliminary data.</text>
</comment>
<accession>A0A9D1D9M7</accession>
<evidence type="ECO:0000313" key="2">
    <source>
        <dbReference type="EMBL" id="HIR12793.1"/>
    </source>
</evidence>
<dbReference type="Pfam" id="PF00041">
    <property type="entry name" value="fn3"/>
    <property type="match status" value="1"/>
</dbReference>
<dbReference type="Proteomes" id="UP000886757">
    <property type="component" value="Unassembled WGS sequence"/>
</dbReference>
<organism evidence="2 3">
    <name type="scientific">Candidatus Choladousia intestinavium</name>
    <dbReference type="NCBI Taxonomy" id="2840727"/>
    <lineage>
        <taxon>Bacteria</taxon>
        <taxon>Bacillati</taxon>
        <taxon>Bacillota</taxon>
        <taxon>Clostridia</taxon>
        <taxon>Lachnospirales</taxon>
        <taxon>Lachnospiraceae</taxon>
        <taxon>Lachnospiraceae incertae sedis</taxon>
        <taxon>Candidatus Choladousia</taxon>
    </lineage>
</organism>
<evidence type="ECO:0000313" key="3">
    <source>
        <dbReference type="Proteomes" id="UP000886757"/>
    </source>
</evidence>
<dbReference type="InterPro" id="IPR013783">
    <property type="entry name" value="Ig-like_fold"/>
</dbReference>
<dbReference type="InterPro" id="IPR003961">
    <property type="entry name" value="FN3_dom"/>
</dbReference>
<dbReference type="AlphaFoldDB" id="A0A9D1D9M7"/>